<reference evidence="1 2" key="1">
    <citation type="submission" date="2020-08" db="EMBL/GenBank/DDBJ databases">
        <title>Studying the diversity of plant-associated saprophytic bacteria and their role in host health and plant-pathogen interactions.</title>
        <authorList>
            <person name="Potnis N."/>
        </authorList>
    </citation>
    <scope>NUCLEOTIDE SEQUENCE [LARGE SCALE GENOMIC DNA]</scope>
    <source>
        <strain evidence="1 2">F16</strain>
    </source>
</reference>
<comment type="caution">
    <text evidence="1">The sequence shown here is derived from an EMBL/GenBank/DDBJ whole genome shotgun (WGS) entry which is preliminary data.</text>
</comment>
<protein>
    <recommendedName>
        <fullName evidence="3">DUF4376 domain-containing protein</fullName>
    </recommendedName>
</protein>
<name>A0ABR6JPN5_9XANT</name>
<accession>A0ABR6JPN5</accession>
<keyword evidence="2" id="KW-1185">Reference proteome</keyword>
<evidence type="ECO:0008006" key="3">
    <source>
        <dbReference type="Google" id="ProtNLM"/>
    </source>
</evidence>
<evidence type="ECO:0000313" key="1">
    <source>
        <dbReference type="EMBL" id="MBB4594761.1"/>
    </source>
</evidence>
<organism evidence="1 2">
    <name type="scientific">Xanthomonas cannabis</name>
    <dbReference type="NCBI Taxonomy" id="1885674"/>
    <lineage>
        <taxon>Bacteria</taxon>
        <taxon>Pseudomonadati</taxon>
        <taxon>Pseudomonadota</taxon>
        <taxon>Gammaproteobacteria</taxon>
        <taxon>Lysobacterales</taxon>
        <taxon>Lysobacteraceae</taxon>
        <taxon>Xanthomonas</taxon>
    </lineage>
</organism>
<gene>
    <name evidence="1" type="ORF">FHR60_003464</name>
</gene>
<dbReference type="Proteomes" id="UP000554726">
    <property type="component" value="Unassembled WGS sequence"/>
</dbReference>
<dbReference type="EMBL" id="JACHNS010000007">
    <property type="protein sequence ID" value="MBB4594761.1"/>
    <property type="molecule type" value="Genomic_DNA"/>
</dbReference>
<proteinExistence type="predicted"/>
<evidence type="ECO:0000313" key="2">
    <source>
        <dbReference type="Proteomes" id="UP000554726"/>
    </source>
</evidence>
<sequence length="187" mass="20389">MGIAPMVAPGAASLRCACPSRGGGHLFLLWSQRMVSDQFLQDNRFSNKASTAQNVYIKDVTNQLKDAEGLHAHLKVTFTNVQRTDFEIHGTIRSAADAEALGQRKGDDGTVGRALWIYADGTFRTSADAAFWEDEAEVTLSQLKCCARELKAQVSEWEGQLEREGAVSHPSGADNKRAIDTLYATGK</sequence>